<feature type="transmembrane region" description="Helical" evidence="9">
    <location>
        <begin position="189"/>
        <end position="208"/>
    </location>
</feature>
<evidence type="ECO:0000313" key="10">
    <source>
        <dbReference type="EMBL" id="CAC5363068.1"/>
    </source>
</evidence>
<gene>
    <name evidence="10" type="ORF">MCOR_4628</name>
</gene>
<keyword evidence="11" id="KW-1185">Reference proteome</keyword>
<evidence type="ECO:0000256" key="7">
    <source>
        <dbReference type="ARBA" id="ARBA00023136"/>
    </source>
</evidence>
<evidence type="ECO:0000313" key="11">
    <source>
        <dbReference type="Proteomes" id="UP000507470"/>
    </source>
</evidence>
<dbReference type="GO" id="GO:0016020">
    <property type="term" value="C:membrane"/>
    <property type="evidence" value="ECO:0007669"/>
    <property type="project" value="InterPro"/>
</dbReference>
<dbReference type="InterPro" id="IPR023271">
    <property type="entry name" value="Aquaporin-like"/>
</dbReference>
<dbReference type="SUPFAM" id="SSF81338">
    <property type="entry name" value="Aquaporin-like"/>
    <property type="match status" value="1"/>
</dbReference>
<evidence type="ECO:0000256" key="9">
    <source>
        <dbReference type="SAM" id="Phobius"/>
    </source>
</evidence>
<dbReference type="GO" id="GO:0019755">
    <property type="term" value="P:one-carbon compound transport"/>
    <property type="evidence" value="ECO:0007669"/>
    <property type="project" value="UniProtKB-ARBA"/>
</dbReference>
<dbReference type="PROSITE" id="PS00221">
    <property type="entry name" value="MIP"/>
    <property type="match status" value="1"/>
</dbReference>
<evidence type="ECO:0000256" key="2">
    <source>
        <dbReference type="ARBA" id="ARBA00006175"/>
    </source>
</evidence>
<comment type="subcellular location">
    <subcellularLocation>
        <location evidence="1">Endomembrane system</location>
        <topology evidence="1">Multi-pass membrane protein</topology>
    </subcellularLocation>
</comment>
<proteinExistence type="inferred from homology"/>
<dbReference type="OrthoDB" id="3222at2759"/>
<dbReference type="AlphaFoldDB" id="A0A6J8A7Z6"/>
<sequence length="272" mass="30045">MTTDIYLRNRDLDVAQDRQVIVTEGMTVYDSTEYIPSGETTRKCSISNSNKELLRSTFVEFLGTLFYVFVATNQGYAMAQGFVLTSLMIAFGKISEGHFNPAVTLAVSISRGFSRTTVLYPIAQLIGGIAGAALTKAVQDVNFGHFESYRTVLGKFVEPEYGILCEGLITFILVITYLMCIIDKRNKDSILSPIAIGFVVTANILATYRMTGGSMNPARSFGPVVCMSKPQINDIVWKHHYVYWVGPTAGSIVAAVIYRFILSTEPCCCRTR</sequence>
<dbReference type="PANTHER" id="PTHR45665:SF9">
    <property type="entry name" value="AQUAPORIN-8"/>
    <property type="match status" value="1"/>
</dbReference>
<protein>
    <submittedName>
        <fullName evidence="10">AQP8</fullName>
    </submittedName>
</protein>
<dbReference type="GO" id="GO:0005737">
    <property type="term" value="C:cytoplasm"/>
    <property type="evidence" value="ECO:0007669"/>
    <property type="project" value="UniProtKB-ARBA"/>
</dbReference>
<accession>A0A6J8A7Z6</accession>
<evidence type="ECO:0000256" key="6">
    <source>
        <dbReference type="ARBA" id="ARBA00022989"/>
    </source>
</evidence>
<dbReference type="Proteomes" id="UP000507470">
    <property type="component" value="Unassembled WGS sequence"/>
</dbReference>
<comment type="similarity">
    <text evidence="2 8">Belongs to the MIP/aquaporin (TC 1.A.8) family.</text>
</comment>
<dbReference type="EMBL" id="CACVKT020000784">
    <property type="protein sequence ID" value="CAC5363068.1"/>
    <property type="molecule type" value="Genomic_DNA"/>
</dbReference>
<dbReference type="Gene3D" id="1.20.1080.10">
    <property type="entry name" value="Glycerol uptake facilitator protein"/>
    <property type="match status" value="1"/>
</dbReference>
<dbReference type="InterPro" id="IPR034294">
    <property type="entry name" value="Aquaporin_transptr"/>
</dbReference>
<dbReference type="PRINTS" id="PR00783">
    <property type="entry name" value="MINTRINSICP"/>
</dbReference>
<organism evidence="10 11">
    <name type="scientific">Mytilus coruscus</name>
    <name type="common">Sea mussel</name>
    <dbReference type="NCBI Taxonomy" id="42192"/>
    <lineage>
        <taxon>Eukaryota</taxon>
        <taxon>Metazoa</taxon>
        <taxon>Spiralia</taxon>
        <taxon>Lophotrochozoa</taxon>
        <taxon>Mollusca</taxon>
        <taxon>Bivalvia</taxon>
        <taxon>Autobranchia</taxon>
        <taxon>Pteriomorphia</taxon>
        <taxon>Mytilida</taxon>
        <taxon>Mytiloidea</taxon>
        <taxon>Mytilidae</taxon>
        <taxon>Mytilinae</taxon>
        <taxon>Mytilus</taxon>
    </lineage>
</organism>
<reference evidence="10 11" key="1">
    <citation type="submission" date="2020-06" db="EMBL/GenBank/DDBJ databases">
        <authorList>
            <person name="Li R."/>
            <person name="Bekaert M."/>
        </authorList>
    </citation>
    <scope>NUCLEOTIDE SEQUENCE [LARGE SCALE GENOMIC DNA]</scope>
    <source>
        <strain evidence="11">wild</strain>
    </source>
</reference>
<keyword evidence="7 9" id="KW-0472">Membrane</keyword>
<keyword evidence="5" id="KW-0677">Repeat</keyword>
<feature type="transmembrane region" description="Helical" evidence="9">
    <location>
        <begin position="161"/>
        <end position="182"/>
    </location>
</feature>
<keyword evidence="4 8" id="KW-0812">Transmembrane</keyword>
<evidence type="ECO:0000256" key="4">
    <source>
        <dbReference type="ARBA" id="ARBA00022692"/>
    </source>
</evidence>
<name>A0A6J8A7Z6_MYTCO</name>
<evidence type="ECO:0000256" key="1">
    <source>
        <dbReference type="ARBA" id="ARBA00004127"/>
    </source>
</evidence>
<dbReference type="GO" id="GO:0015250">
    <property type="term" value="F:water channel activity"/>
    <property type="evidence" value="ECO:0007669"/>
    <property type="project" value="UniProtKB-ARBA"/>
</dbReference>
<keyword evidence="3 8" id="KW-0813">Transport</keyword>
<dbReference type="GO" id="GO:0012505">
    <property type="term" value="C:endomembrane system"/>
    <property type="evidence" value="ECO:0007669"/>
    <property type="project" value="UniProtKB-SubCell"/>
</dbReference>
<evidence type="ECO:0000256" key="3">
    <source>
        <dbReference type="ARBA" id="ARBA00022448"/>
    </source>
</evidence>
<keyword evidence="6 9" id="KW-1133">Transmembrane helix</keyword>
<dbReference type="InterPro" id="IPR000425">
    <property type="entry name" value="MIP"/>
</dbReference>
<dbReference type="Pfam" id="PF00230">
    <property type="entry name" value="MIP"/>
    <property type="match status" value="1"/>
</dbReference>
<dbReference type="InterPro" id="IPR022357">
    <property type="entry name" value="MIP_CS"/>
</dbReference>
<dbReference type="PANTHER" id="PTHR45665">
    <property type="entry name" value="AQUAPORIN-8"/>
    <property type="match status" value="1"/>
</dbReference>
<evidence type="ECO:0000256" key="5">
    <source>
        <dbReference type="ARBA" id="ARBA00022737"/>
    </source>
</evidence>
<feature type="transmembrane region" description="Helical" evidence="9">
    <location>
        <begin position="241"/>
        <end position="262"/>
    </location>
</feature>
<evidence type="ECO:0000256" key="8">
    <source>
        <dbReference type="RuleBase" id="RU000477"/>
    </source>
</evidence>